<keyword evidence="3" id="KW-1185">Reference proteome</keyword>
<evidence type="ECO:0000313" key="3">
    <source>
        <dbReference type="Proteomes" id="UP001302274"/>
    </source>
</evidence>
<evidence type="ECO:0008006" key="4">
    <source>
        <dbReference type="Google" id="ProtNLM"/>
    </source>
</evidence>
<evidence type="ECO:0000256" key="1">
    <source>
        <dbReference type="SAM" id="SignalP"/>
    </source>
</evidence>
<accession>A0ABU5VW07</accession>
<feature type="chain" id="PRO_5046984273" description="Lipoprotein" evidence="1">
    <location>
        <begin position="22"/>
        <end position="280"/>
    </location>
</feature>
<dbReference type="PROSITE" id="PS51257">
    <property type="entry name" value="PROKAR_LIPOPROTEIN"/>
    <property type="match status" value="1"/>
</dbReference>
<evidence type="ECO:0000313" key="2">
    <source>
        <dbReference type="EMBL" id="MEA9357229.1"/>
    </source>
</evidence>
<gene>
    <name evidence="2" type="ORF">SHI21_13475</name>
</gene>
<sequence length="280" mass="30706">MKNVLLLTLLSVLLSCGSATFKKDEVTSIKRVAIVAYSIPEKIEFRDDPKQQNKPGVMDLVKMVAKNFTEVDGQKAAELSYNEFVKSINTSTHLPFKALTLEELRKNAKFQELVTSTLKKETPVAAEATGWMGTLQSFANTKDAPSSTTVAGIATFGIDKNWQDSDALMKTEKEKEFLKKSLEILNVDAIMVINDMGYSFSCEACIGGTGSASTGSAFNVTLINKEMKSVMNVRQWFGFSKASAPIVTGIIPPPMYEKLFIAHGGKMASEFISETETQLK</sequence>
<organism evidence="2 3">
    <name type="scientific">Bacteriovorax antarcticus</name>
    <dbReference type="NCBI Taxonomy" id="3088717"/>
    <lineage>
        <taxon>Bacteria</taxon>
        <taxon>Pseudomonadati</taxon>
        <taxon>Bdellovibrionota</taxon>
        <taxon>Bacteriovoracia</taxon>
        <taxon>Bacteriovoracales</taxon>
        <taxon>Bacteriovoracaceae</taxon>
        <taxon>Bacteriovorax</taxon>
    </lineage>
</organism>
<dbReference type="Proteomes" id="UP001302274">
    <property type="component" value="Unassembled WGS sequence"/>
</dbReference>
<reference evidence="2 3" key="1">
    <citation type="submission" date="2023-11" db="EMBL/GenBank/DDBJ databases">
        <title>A Novel Polar Bacteriovorax (B. antarcticus) Isolated from the Biocrust in Antarctica.</title>
        <authorList>
            <person name="Mun W."/>
            <person name="Choi S.Y."/>
            <person name="Mitchell R.J."/>
        </authorList>
    </citation>
    <scope>NUCLEOTIDE SEQUENCE [LARGE SCALE GENOMIC DNA]</scope>
    <source>
        <strain evidence="2 3">PP10</strain>
    </source>
</reference>
<comment type="caution">
    <text evidence="2">The sequence shown here is derived from an EMBL/GenBank/DDBJ whole genome shotgun (WGS) entry which is preliminary data.</text>
</comment>
<feature type="signal peptide" evidence="1">
    <location>
        <begin position="1"/>
        <end position="21"/>
    </location>
</feature>
<protein>
    <recommendedName>
        <fullName evidence="4">Lipoprotein</fullName>
    </recommendedName>
</protein>
<proteinExistence type="predicted"/>
<dbReference type="RefSeq" id="WP_323577150.1">
    <property type="nucleotide sequence ID" value="NZ_JAYGJQ010000002.1"/>
</dbReference>
<name>A0ABU5VW07_9BACT</name>
<keyword evidence="1" id="KW-0732">Signal</keyword>
<dbReference type="EMBL" id="JAYGJQ010000002">
    <property type="protein sequence ID" value="MEA9357229.1"/>
    <property type="molecule type" value="Genomic_DNA"/>
</dbReference>